<dbReference type="STRING" id="649638.Trad_0803"/>
<gene>
    <name evidence="2" type="ordered locus">Trad_0803</name>
</gene>
<feature type="transmembrane region" description="Helical" evidence="1">
    <location>
        <begin position="7"/>
        <end position="26"/>
    </location>
</feature>
<organism evidence="2 3">
    <name type="scientific">Truepera radiovictrix (strain DSM 17093 / CIP 108686 / LMG 22925 / RQ-24)</name>
    <dbReference type="NCBI Taxonomy" id="649638"/>
    <lineage>
        <taxon>Bacteria</taxon>
        <taxon>Thermotogati</taxon>
        <taxon>Deinococcota</taxon>
        <taxon>Deinococci</taxon>
        <taxon>Trueperales</taxon>
        <taxon>Trueperaceae</taxon>
        <taxon>Truepera</taxon>
    </lineage>
</organism>
<sequence length="119" mass="12539">MYVLVRWLLNAVALWITAELGVGLFFTEPGLGPVLLAALVLGLVNAVVRPIMIVLTLPLTILTLGLFLLVVNALTLLIVAALTPLETTGFGGAVLAALVLTLVSTVLSALVGTRRPRDW</sequence>
<keyword evidence="1" id="KW-0472">Membrane</keyword>
<keyword evidence="1" id="KW-1133">Transmembrane helix</keyword>
<evidence type="ECO:0008006" key="4">
    <source>
        <dbReference type="Google" id="ProtNLM"/>
    </source>
</evidence>
<name>D7CU39_TRURR</name>
<keyword evidence="3" id="KW-1185">Reference proteome</keyword>
<dbReference type="RefSeq" id="WP_013177309.1">
    <property type="nucleotide sequence ID" value="NC_014221.1"/>
</dbReference>
<dbReference type="Proteomes" id="UP000000379">
    <property type="component" value="Chromosome"/>
</dbReference>
<evidence type="ECO:0000313" key="2">
    <source>
        <dbReference type="EMBL" id="ADI13937.1"/>
    </source>
</evidence>
<dbReference type="PANTHER" id="PTHR37309:SF1">
    <property type="entry name" value="SLR0284 PROTEIN"/>
    <property type="match status" value="1"/>
</dbReference>
<dbReference type="KEGG" id="tra:Trad_0803"/>
<dbReference type="eggNOG" id="COG1950">
    <property type="taxonomic scope" value="Bacteria"/>
</dbReference>
<reference evidence="2 3" key="2">
    <citation type="journal article" date="2011" name="Stand. Genomic Sci.">
        <title>Complete genome sequence of Truepera radiovictrix type strain (RQ-24).</title>
        <authorList>
            <person name="Ivanova N."/>
            <person name="Rohde C."/>
            <person name="Munk C."/>
            <person name="Nolan M."/>
            <person name="Lucas S."/>
            <person name="Del Rio T.G."/>
            <person name="Tice H."/>
            <person name="Deshpande S."/>
            <person name="Cheng J.F."/>
            <person name="Tapia R."/>
            <person name="Han C."/>
            <person name="Goodwin L."/>
            <person name="Pitluck S."/>
            <person name="Liolios K."/>
            <person name="Mavromatis K."/>
            <person name="Mikhailova N."/>
            <person name="Pati A."/>
            <person name="Chen A."/>
            <person name="Palaniappan K."/>
            <person name="Land M."/>
            <person name="Hauser L."/>
            <person name="Chang Y.J."/>
            <person name="Jeffries C.D."/>
            <person name="Brambilla E."/>
            <person name="Rohde M."/>
            <person name="Goker M."/>
            <person name="Tindall B.J."/>
            <person name="Woyke T."/>
            <person name="Bristow J."/>
            <person name="Eisen J.A."/>
            <person name="Markowitz V."/>
            <person name="Hugenholtz P."/>
            <person name="Kyrpides N.C."/>
            <person name="Klenk H.P."/>
            <person name="Lapidus A."/>
        </authorList>
    </citation>
    <scope>NUCLEOTIDE SEQUENCE [LARGE SCALE GENOMIC DNA]</scope>
    <source>
        <strain evidence="3">DSM 17093 / CIP 108686 / LMG 22925 / RQ-24</strain>
    </source>
</reference>
<proteinExistence type="predicted"/>
<dbReference type="Pfam" id="PF04020">
    <property type="entry name" value="Phage_holin_4_2"/>
    <property type="match status" value="1"/>
</dbReference>
<dbReference type="HOGENOM" id="CLU_120441_2_4_0"/>
<reference evidence="3" key="1">
    <citation type="submission" date="2010-05" db="EMBL/GenBank/DDBJ databases">
        <title>The complete genome of Truepera radiovictris DSM 17093.</title>
        <authorList>
            <consortium name="US DOE Joint Genome Institute (JGI-PGF)"/>
            <person name="Lucas S."/>
            <person name="Copeland A."/>
            <person name="Lapidus A."/>
            <person name="Glavina del Rio T."/>
            <person name="Dalin E."/>
            <person name="Tice H."/>
            <person name="Bruce D."/>
            <person name="Goodwin L."/>
            <person name="Pitluck S."/>
            <person name="Kyrpides N."/>
            <person name="Mavromatis K."/>
            <person name="Ovchinnikova G."/>
            <person name="Munk A.C."/>
            <person name="Detter J.C."/>
            <person name="Han C."/>
            <person name="Tapia R."/>
            <person name="Land M."/>
            <person name="Hauser L."/>
            <person name="Markowitz V."/>
            <person name="Cheng J.-F."/>
            <person name="Hugenholtz P."/>
            <person name="Woyke T."/>
            <person name="Wu D."/>
            <person name="Tindall B."/>
            <person name="Pomrenke H.G."/>
            <person name="Brambilla E."/>
            <person name="Klenk H.-P."/>
            <person name="Eisen J.A."/>
        </authorList>
    </citation>
    <scope>NUCLEOTIDE SEQUENCE [LARGE SCALE GENOMIC DNA]</scope>
    <source>
        <strain evidence="3">DSM 17093 / CIP 108686 / LMG 22925 / RQ-24</strain>
    </source>
</reference>
<dbReference type="InterPro" id="IPR007165">
    <property type="entry name" value="Phage_holin_4_2"/>
</dbReference>
<dbReference type="AlphaFoldDB" id="D7CU39"/>
<feature type="transmembrane region" description="Helical" evidence="1">
    <location>
        <begin position="59"/>
        <end position="83"/>
    </location>
</feature>
<dbReference type="PANTHER" id="PTHR37309">
    <property type="entry name" value="SLR0284 PROTEIN"/>
    <property type="match status" value="1"/>
</dbReference>
<accession>D7CU39</accession>
<evidence type="ECO:0000313" key="3">
    <source>
        <dbReference type="Proteomes" id="UP000000379"/>
    </source>
</evidence>
<evidence type="ECO:0000256" key="1">
    <source>
        <dbReference type="SAM" id="Phobius"/>
    </source>
</evidence>
<protein>
    <recommendedName>
        <fullName evidence="4">Phage holin family protein</fullName>
    </recommendedName>
</protein>
<dbReference type="EMBL" id="CP002049">
    <property type="protein sequence ID" value="ADI13937.1"/>
    <property type="molecule type" value="Genomic_DNA"/>
</dbReference>
<feature type="transmembrane region" description="Helical" evidence="1">
    <location>
        <begin position="89"/>
        <end position="111"/>
    </location>
</feature>
<keyword evidence="1" id="KW-0812">Transmembrane</keyword>
<feature type="transmembrane region" description="Helical" evidence="1">
    <location>
        <begin position="32"/>
        <end position="52"/>
    </location>
</feature>